<sequence length="144" mass="16557">MPTFFMHSITAMRALYAIQTVILLSAIAIRWKRTPNDSDLWIFRTVSTPQGTFLVPHFAVAWQASTLVFCILLQPYLVMTKEHAKGNDWRWFMGARTICWGVDLAGGERRRDRRAPKELKPTFPHTQTAMVPHSRCLPPNGFRS</sequence>
<accession>A0A1Y2CI44</accession>
<reference evidence="2 3" key="1">
    <citation type="submission" date="2016-07" db="EMBL/GenBank/DDBJ databases">
        <title>Pervasive Adenine N6-methylation of Active Genes in Fungi.</title>
        <authorList>
            <consortium name="DOE Joint Genome Institute"/>
            <person name="Mondo S.J."/>
            <person name="Dannebaum R.O."/>
            <person name="Kuo R.C."/>
            <person name="Labutti K."/>
            <person name="Haridas S."/>
            <person name="Kuo A."/>
            <person name="Salamov A."/>
            <person name="Ahrendt S.R."/>
            <person name="Lipzen A."/>
            <person name="Sullivan W."/>
            <person name="Andreopoulos W.B."/>
            <person name="Clum A."/>
            <person name="Lindquist E."/>
            <person name="Daum C."/>
            <person name="Ramamoorthy G.K."/>
            <person name="Gryganskyi A."/>
            <person name="Culley D."/>
            <person name="Magnuson J.K."/>
            <person name="James T.Y."/>
            <person name="O'Malley M.A."/>
            <person name="Stajich J.E."/>
            <person name="Spatafora J.W."/>
            <person name="Visel A."/>
            <person name="Grigoriev I.V."/>
        </authorList>
    </citation>
    <scope>NUCLEOTIDE SEQUENCE [LARGE SCALE GENOMIC DNA]</scope>
    <source>
        <strain evidence="2 3">62-1032</strain>
    </source>
</reference>
<dbReference type="Proteomes" id="UP000193467">
    <property type="component" value="Unassembled WGS sequence"/>
</dbReference>
<proteinExistence type="predicted"/>
<evidence type="ECO:0000256" key="1">
    <source>
        <dbReference type="SAM" id="Phobius"/>
    </source>
</evidence>
<organism evidence="2 3">
    <name type="scientific">Leucosporidium creatinivorum</name>
    <dbReference type="NCBI Taxonomy" id="106004"/>
    <lineage>
        <taxon>Eukaryota</taxon>
        <taxon>Fungi</taxon>
        <taxon>Dikarya</taxon>
        <taxon>Basidiomycota</taxon>
        <taxon>Pucciniomycotina</taxon>
        <taxon>Microbotryomycetes</taxon>
        <taxon>Leucosporidiales</taxon>
        <taxon>Leucosporidium</taxon>
    </lineage>
</organism>
<comment type="caution">
    <text evidence="2">The sequence shown here is derived from an EMBL/GenBank/DDBJ whole genome shotgun (WGS) entry which is preliminary data.</text>
</comment>
<keyword evidence="1" id="KW-0472">Membrane</keyword>
<keyword evidence="3" id="KW-1185">Reference proteome</keyword>
<keyword evidence="1" id="KW-0812">Transmembrane</keyword>
<dbReference type="InParanoid" id="A0A1Y2CI44"/>
<evidence type="ECO:0000313" key="2">
    <source>
        <dbReference type="EMBL" id="ORY46699.1"/>
    </source>
</evidence>
<evidence type="ECO:0000313" key="3">
    <source>
        <dbReference type="Proteomes" id="UP000193467"/>
    </source>
</evidence>
<protein>
    <submittedName>
        <fullName evidence="2">Uncharacterized protein</fullName>
    </submittedName>
</protein>
<gene>
    <name evidence="2" type="ORF">BCR35DRAFT_311008</name>
</gene>
<dbReference type="AlphaFoldDB" id="A0A1Y2CI44"/>
<keyword evidence="1" id="KW-1133">Transmembrane helix</keyword>
<feature type="transmembrane region" description="Helical" evidence="1">
    <location>
        <begin position="52"/>
        <end position="73"/>
    </location>
</feature>
<name>A0A1Y2CI44_9BASI</name>
<dbReference type="EMBL" id="MCGR01000119">
    <property type="protein sequence ID" value="ORY46699.1"/>
    <property type="molecule type" value="Genomic_DNA"/>
</dbReference>